<gene>
    <name evidence="2" type="ORF">FHR82_002973</name>
</gene>
<comment type="caution">
    <text evidence="2">The sequence shown here is derived from an EMBL/GenBank/DDBJ whole genome shotgun (WGS) entry which is preliminary data.</text>
</comment>
<keyword evidence="1" id="KW-0812">Transmembrane</keyword>
<organism evidence="2 3">
    <name type="scientific">Actinophytocola algeriensis</name>
    <dbReference type="NCBI Taxonomy" id="1768010"/>
    <lineage>
        <taxon>Bacteria</taxon>
        <taxon>Bacillati</taxon>
        <taxon>Actinomycetota</taxon>
        <taxon>Actinomycetes</taxon>
        <taxon>Pseudonocardiales</taxon>
        <taxon>Pseudonocardiaceae</taxon>
    </lineage>
</organism>
<proteinExistence type="predicted"/>
<dbReference type="AlphaFoldDB" id="A0A7W7Q4M6"/>
<keyword evidence="1" id="KW-1133">Transmembrane helix</keyword>
<keyword evidence="3" id="KW-1185">Reference proteome</keyword>
<dbReference type="RefSeq" id="WP_184810920.1">
    <property type="nucleotide sequence ID" value="NZ_JACHJQ010000003.1"/>
</dbReference>
<reference evidence="2 3" key="1">
    <citation type="submission" date="2020-08" db="EMBL/GenBank/DDBJ databases">
        <title>Genomic Encyclopedia of Type Strains, Phase III (KMG-III): the genomes of soil and plant-associated and newly described type strains.</title>
        <authorList>
            <person name="Whitman W."/>
        </authorList>
    </citation>
    <scope>NUCLEOTIDE SEQUENCE [LARGE SCALE GENOMIC DNA]</scope>
    <source>
        <strain evidence="2 3">CECT 8960</strain>
    </source>
</reference>
<evidence type="ECO:0000313" key="2">
    <source>
        <dbReference type="EMBL" id="MBB4906753.1"/>
    </source>
</evidence>
<evidence type="ECO:0000256" key="1">
    <source>
        <dbReference type="SAM" id="Phobius"/>
    </source>
</evidence>
<dbReference type="EMBL" id="JACHJQ010000003">
    <property type="protein sequence ID" value="MBB4906753.1"/>
    <property type="molecule type" value="Genomic_DNA"/>
</dbReference>
<accession>A0A7W7Q4M6</accession>
<evidence type="ECO:0000313" key="3">
    <source>
        <dbReference type="Proteomes" id="UP000520767"/>
    </source>
</evidence>
<feature type="transmembrane region" description="Helical" evidence="1">
    <location>
        <begin position="92"/>
        <end position="113"/>
    </location>
</feature>
<name>A0A7W7Q4M6_9PSEU</name>
<dbReference type="Proteomes" id="UP000520767">
    <property type="component" value="Unassembled WGS sequence"/>
</dbReference>
<sequence>MNGRRVRHEGAGGVLLASSSAALAIAAHGIGGGAVSDSLFTVLLATLLAWGGSTLAHRGGIPALVGVLGVTQLCQHLLLTELARGHGHQQSLFDPWTMFTAHAVATVVTAVLLTRAGVALRLVTTAAAWLLARLTALVAGPVRRTARPGGSPLPARPGAFLEVLFREVCARRGPPVHS</sequence>
<keyword evidence="1" id="KW-0472">Membrane</keyword>
<protein>
    <submittedName>
        <fullName evidence="2">Uncharacterized protein</fullName>
    </submittedName>
</protein>